<keyword evidence="2" id="KW-0285">Flavoprotein</keyword>
<dbReference type="Gene3D" id="2.40.30.10">
    <property type="entry name" value="Translation factors"/>
    <property type="match status" value="1"/>
</dbReference>
<evidence type="ECO:0000313" key="8">
    <source>
        <dbReference type="Proteomes" id="UP000189857"/>
    </source>
</evidence>
<organism evidence="7 8">
    <name type="scientific">Eubacterium ruminantium</name>
    <dbReference type="NCBI Taxonomy" id="42322"/>
    <lineage>
        <taxon>Bacteria</taxon>
        <taxon>Bacillati</taxon>
        <taxon>Bacillota</taxon>
        <taxon>Clostridia</taxon>
        <taxon>Eubacteriales</taxon>
        <taxon>Eubacteriaceae</taxon>
        <taxon>Eubacterium</taxon>
    </lineage>
</organism>
<reference evidence="7 8" key="1">
    <citation type="submission" date="2017-02" db="EMBL/GenBank/DDBJ databases">
        <authorList>
            <person name="Peterson S.W."/>
        </authorList>
    </citation>
    <scope>NUCLEOTIDE SEQUENCE [LARGE SCALE GENOMIC DNA]</scope>
    <source>
        <strain evidence="7 8">ATCC 17233</strain>
    </source>
</reference>
<sequence>MMTAVHASKNYDVTIIEKNEKPGKKLFITGKGRCNVTNNCDEETFLKNVITNSKFLYSSIYNYNQSSVMKDFEKWGVKLKTERGNRVFPESDHSSDVIKALTEQMKKCSVKVIYNTEVVRVITEKRTESNDSSYDSSHDSSHDSVNCFGEANRNSSDLVAIGVEIISQNSKNRKILKADVIVIATGGYSYQTTGSTGDGYKFVKDMGVDVTPIRSGLVPIVTREAEVKDLMGLSLKNVSLKVTALKENFPKLKKDKVIFEDFGEMLFTHFGISGPLVLSAASYISLFVYKERHKMISADEEESFIMDNNISGIKMEIDLKPALSIDELDKRILRDFDEFHNREFQNSLGKLLPRLLIPVIVKRSGIKAQKKVNEITAEERIKLRDTLKRFTLNMHSFRGFNEAIITGGGISVKEINPQTMELKKVKNLRVAGEVIDVDALTGGFNLQIAWSTAKIAAEI</sequence>
<dbReference type="InterPro" id="IPR057661">
    <property type="entry name" value="RsdA/BaiN/AoA(So)_Rossmann"/>
</dbReference>
<dbReference type="EMBL" id="FUXA01000006">
    <property type="protein sequence ID" value="SJZ59395.1"/>
    <property type="molecule type" value="Genomic_DNA"/>
</dbReference>
<feature type="transmembrane region" description="Helical" evidence="4">
    <location>
        <begin position="266"/>
        <end position="289"/>
    </location>
</feature>
<dbReference type="InterPro" id="IPR004792">
    <property type="entry name" value="BaiN-like"/>
</dbReference>
<keyword evidence="4" id="KW-0812">Transmembrane</keyword>
<dbReference type="InterPro" id="IPR023166">
    <property type="entry name" value="BaiN-like_dom_sf"/>
</dbReference>
<evidence type="ECO:0000256" key="4">
    <source>
        <dbReference type="SAM" id="Phobius"/>
    </source>
</evidence>
<accession>A0A1T4LXK4</accession>
<dbReference type="PANTHER" id="PTHR42887">
    <property type="entry name" value="OS12G0638800 PROTEIN"/>
    <property type="match status" value="1"/>
</dbReference>
<evidence type="ECO:0000256" key="2">
    <source>
        <dbReference type="ARBA" id="ARBA00022630"/>
    </source>
</evidence>
<evidence type="ECO:0008006" key="9">
    <source>
        <dbReference type="Google" id="ProtNLM"/>
    </source>
</evidence>
<feature type="domain" description="RsdA/BaiN/AoA(So)-like insert" evidence="6">
    <location>
        <begin position="311"/>
        <end position="405"/>
    </location>
</feature>
<dbReference type="Pfam" id="PF22780">
    <property type="entry name" value="HI0933_like_1st"/>
    <property type="match status" value="2"/>
</dbReference>
<dbReference type="Proteomes" id="UP000189857">
    <property type="component" value="Unassembled WGS sequence"/>
</dbReference>
<protein>
    <recommendedName>
        <fullName evidence="9">Flavoprotein family protein</fullName>
    </recommendedName>
</protein>
<feature type="domain" description="RsdA/BaiN/AoA(So)-like Rossmann fold-like" evidence="5">
    <location>
        <begin position="167"/>
        <end position="458"/>
    </location>
</feature>
<dbReference type="Gene3D" id="1.10.8.260">
    <property type="entry name" value="HI0933 insert domain-like"/>
    <property type="match status" value="1"/>
</dbReference>
<keyword evidence="3" id="KW-0274">FAD</keyword>
<dbReference type="PANTHER" id="PTHR42887:SF2">
    <property type="entry name" value="OS12G0638800 PROTEIN"/>
    <property type="match status" value="1"/>
</dbReference>
<comment type="cofactor">
    <cofactor evidence="1">
        <name>FAD</name>
        <dbReference type="ChEBI" id="CHEBI:57692"/>
    </cofactor>
</comment>
<keyword evidence="4" id="KW-1133">Transmembrane helix</keyword>
<proteinExistence type="predicted"/>
<dbReference type="AlphaFoldDB" id="A0A1T4LXK4"/>
<evidence type="ECO:0000256" key="3">
    <source>
        <dbReference type="ARBA" id="ARBA00022827"/>
    </source>
</evidence>
<feature type="domain" description="RsdA/BaiN/AoA(So)-like insert" evidence="6">
    <location>
        <begin position="215"/>
        <end position="295"/>
    </location>
</feature>
<name>A0A1T4LXK4_9FIRM</name>
<dbReference type="Gene3D" id="3.50.50.60">
    <property type="entry name" value="FAD/NAD(P)-binding domain"/>
    <property type="match status" value="1"/>
</dbReference>
<evidence type="ECO:0000259" key="5">
    <source>
        <dbReference type="Pfam" id="PF03486"/>
    </source>
</evidence>
<dbReference type="InterPro" id="IPR036188">
    <property type="entry name" value="FAD/NAD-bd_sf"/>
</dbReference>
<dbReference type="SUPFAM" id="SSF160996">
    <property type="entry name" value="HI0933 insert domain-like"/>
    <property type="match status" value="1"/>
</dbReference>
<dbReference type="InterPro" id="IPR055178">
    <property type="entry name" value="RsdA/BaiN/AoA(So)-like_dom"/>
</dbReference>
<dbReference type="SUPFAM" id="SSF51905">
    <property type="entry name" value="FAD/NAD(P)-binding domain"/>
    <property type="match status" value="1"/>
</dbReference>
<keyword evidence="4" id="KW-0472">Membrane</keyword>
<evidence type="ECO:0000256" key="1">
    <source>
        <dbReference type="ARBA" id="ARBA00001974"/>
    </source>
</evidence>
<gene>
    <name evidence="7" type="ORF">SAMN02745110_00991</name>
</gene>
<dbReference type="NCBIfam" id="TIGR00275">
    <property type="entry name" value="aminoacetone oxidase family FAD-binding enzyme"/>
    <property type="match status" value="1"/>
</dbReference>
<evidence type="ECO:0000259" key="6">
    <source>
        <dbReference type="Pfam" id="PF22780"/>
    </source>
</evidence>
<evidence type="ECO:0000313" key="7">
    <source>
        <dbReference type="EMBL" id="SJZ59395.1"/>
    </source>
</evidence>
<dbReference type="Pfam" id="PF03486">
    <property type="entry name" value="HI0933_like"/>
    <property type="match status" value="2"/>
</dbReference>
<feature type="domain" description="RsdA/BaiN/AoA(So)-like Rossmann fold-like" evidence="5">
    <location>
        <begin position="1"/>
        <end position="127"/>
    </location>
</feature>
<keyword evidence="8" id="KW-1185">Reference proteome</keyword>